<protein>
    <submittedName>
        <fullName evidence="8">TIGR01212 family radical SAM protein</fullName>
    </submittedName>
</protein>
<dbReference type="InterPro" id="IPR007197">
    <property type="entry name" value="rSAM"/>
</dbReference>
<dbReference type="InterPro" id="IPR039661">
    <property type="entry name" value="ELP3"/>
</dbReference>
<dbReference type="Gene3D" id="3.80.30.20">
    <property type="entry name" value="tm_1862 like domain"/>
    <property type="match status" value="1"/>
</dbReference>
<accession>A0A2B7YVP1</accession>
<dbReference type="SUPFAM" id="SSF102114">
    <property type="entry name" value="Radical SAM enzymes"/>
    <property type="match status" value="1"/>
</dbReference>
<sequence length="307" mass="35629">MIRKIYTLNDFLKEKFNEKIYKVSLDGGFTCPNRDGKLSKGGCIFCSENGSGDFTSGRLKSIHTQIDEQIELVSNKYKGNKYIAYFQNFTNTYADVNYLRKLYEEALSHKNIVGLAIATRPDCLENDVLELLDELNKKTFLWIELGLQTINDEVAKYFNRAYKTKIYEEVTKKLNKLNIKFVTHIIIGLPKEKDDDYLKTAIFSQHCGTWGLKLHLMYVVKNTTLEKLYKNGNLKVHTKEEYVEKIVNILENISSEIVIHRMTGDGDRETLIAPLWSIKKIDVLNSIDKELKRRNTYQGRLYRGGLR</sequence>
<keyword evidence="5" id="KW-0408">Iron</keyword>
<dbReference type="SFLD" id="SFLDS00029">
    <property type="entry name" value="Radical_SAM"/>
    <property type="match status" value="1"/>
</dbReference>
<dbReference type="PANTHER" id="PTHR11135">
    <property type="entry name" value="HISTONE ACETYLTRANSFERASE-RELATED"/>
    <property type="match status" value="1"/>
</dbReference>
<keyword evidence="4" id="KW-0479">Metal-binding</keyword>
<evidence type="ECO:0000256" key="4">
    <source>
        <dbReference type="ARBA" id="ARBA00022723"/>
    </source>
</evidence>
<dbReference type="InterPro" id="IPR023404">
    <property type="entry name" value="rSAM_horseshoe"/>
</dbReference>
<keyword evidence="6" id="KW-0411">Iron-sulfur</keyword>
<dbReference type="InterPro" id="IPR058240">
    <property type="entry name" value="rSAM_sf"/>
</dbReference>
<feature type="domain" description="Radical SAM core" evidence="7">
    <location>
        <begin position="15"/>
        <end position="256"/>
    </location>
</feature>
<name>A0A2B7YVP1_9FUSO</name>
<reference evidence="8 9" key="1">
    <citation type="submission" date="2017-06" db="EMBL/GenBank/DDBJ databases">
        <title>Draft genome sequence of Fusobacterium nucleatum subsp. animalis KCOM 1280 (=ChDC F318).</title>
        <authorList>
            <person name="Kook J.-K."/>
            <person name="Park S.-N."/>
            <person name="Lim Y.K."/>
            <person name="Roh H."/>
        </authorList>
    </citation>
    <scope>NUCLEOTIDE SEQUENCE [LARGE SCALE GENOMIC DNA]</scope>
    <source>
        <strain evidence="9">KCOM 1280 ( ChDC F318)</strain>
    </source>
</reference>
<dbReference type="SMART" id="SM00729">
    <property type="entry name" value="Elp3"/>
    <property type="match status" value="1"/>
</dbReference>
<dbReference type="CDD" id="cd01335">
    <property type="entry name" value="Radical_SAM"/>
    <property type="match status" value="1"/>
</dbReference>
<evidence type="ECO:0000256" key="2">
    <source>
        <dbReference type="ARBA" id="ARBA00022485"/>
    </source>
</evidence>
<evidence type="ECO:0000256" key="1">
    <source>
        <dbReference type="ARBA" id="ARBA00001966"/>
    </source>
</evidence>
<comment type="cofactor">
    <cofactor evidence="1">
        <name>[4Fe-4S] cluster</name>
        <dbReference type="ChEBI" id="CHEBI:49883"/>
    </cofactor>
</comment>
<dbReference type="InterPro" id="IPR005911">
    <property type="entry name" value="YhcC-like"/>
</dbReference>
<gene>
    <name evidence="8" type="ORF">RN90_05795</name>
</gene>
<evidence type="ECO:0000256" key="6">
    <source>
        <dbReference type="ARBA" id="ARBA00023014"/>
    </source>
</evidence>
<evidence type="ECO:0000313" key="8">
    <source>
        <dbReference type="EMBL" id="PGH24958.1"/>
    </source>
</evidence>
<dbReference type="InterPro" id="IPR006638">
    <property type="entry name" value="Elp3/MiaA/NifB-like_rSAM"/>
</dbReference>
<dbReference type="RefSeq" id="WP_158411700.1">
    <property type="nucleotide sequence ID" value="NZ_CP077150.1"/>
</dbReference>
<dbReference type="AlphaFoldDB" id="A0A2B7YVP1"/>
<dbReference type="Pfam" id="PF04055">
    <property type="entry name" value="Radical_SAM"/>
    <property type="match status" value="1"/>
</dbReference>
<proteinExistence type="predicted"/>
<dbReference type="SFLD" id="SFLDG01091">
    <property type="entry name" value="uncharacterized_CHP01210-like"/>
    <property type="match status" value="1"/>
</dbReference>
<organism evidence="8 9">
    <name type="scientific">Fusobacterium animalis</name>
    <dbReference type="NCBI Taxonomy" id="76859"/>
    <lineage>
        <taxon>Bacteria</taxon>
        <taxon>Fusobacteriati</taxon>
        <taxon>Fusobacteriota</taxon>
        <taxon>Fusobacteriia</taxon>
        <taxon>Fusobacteriales</taxon>
        <taxon>Fusobacteriaceae</taxon>
        <taxon>Fusobacterium</taxon>
    </lineage>
</organism>
<comment type="caution">
    <text evidence="8">The sequence shown here is derived from an EMBL/GenBank/DDBJ whole genome shotgun (WGS) entry which is preliminary data.</text>
</comment>
<dbReference type="PROSITE" id="PS51918">
    <property type="entry name" value="RADICAL_SAM"/>
    <property type="match status" value="1"/>
</dbReference>
<evidence type="ECO:0000256" key="3">
    <source>
        <dbReference type="ARBA" id="ARBA00022691"/>
    </source>
</evidence>
<evidence type="ECO:0000259" key="7">
    <source>
        <dbReference type="PROSITE" id="PS51918"/>
    </source>
</evidence>
<dbReference type="GO" id="GO:0051539">
    <property type="term" value="F:4 iron, 4 sulfur cluster binding"/>
    <property type="evidence" value="ECO:0007669"/>
    <property type="project" value="UniProtKB-KW"/>
</dbReference>
<dbReference type="NCBIfam" id="TIGR01212">
    <property type="entry name" value="TIGR01212 family radical SAM protein"/>
    <property type="match status" value="1"/>
</dbReference>
<dbReference type="GO" id="GO:0003824">
    <property type="term" value="F:catalytic activity"/>
    <property type="evidence" value="ECO:0007669"/>
    <property type="project" value="InterPro"/>
</dbReference>
<dbReference type="Proteomes" id="UP000226179">
    <property type="component" value="Unassembled WGS sequence"/>
</dbReference>
<dbReference type="EMBL" id="NJGJ01000001">
    <property type="protein sequence ID" value="PGH24958.1"/>
    <property type="molecule type" value="Genomic_DNA"/>
</dbReference>
<evidence type="ECO:0000256" key="5">
    <source>
        <dbReference type="ARBA" id="ARBA00023004"/>
    </source>
</evidence>
<dbReference type="SFLD" id="SFLDG01086">
    <property type="entry name" value="elongater_protein-like"/>
    <property type="match status" value="1"/>
</dbReference>
<dbReference type="GO" id="GO:0046872">
    <property type="term" value="F:metal ion binding"/>
    <property type="evidence" value="ECO:0007669"/>
    <property type="project" value="UniProtKB-KW"/>
</dbReference>
<dbReference type="InterPro" id="IPR032432">
    <property type="entry name" value="Radical_SAM_C"/>
</dbReference>
<dbReference type="PANTHER" id="PTHR11135:SF1">
    <property type="entry name" value="PROTEIN YHCC"/>
    <property type="match status" value="1"/>
</dbReference>
<evidence type="ECO:0000313" key="9">
    <source>
        <dbReference type="Proteomes" id="UP000226179"/>
    </source>
</evidence>
<keyword evidence="2" id="KW-0004">4Fe-4S</keyword>
<keyword evidence="3" id="KW-0949">S-adenosyl-L-methionine</keyword>
<dbReference type="Pfam" id="PF16199">
    <property type="entry name" value="Radical_SAM_C"/>
    <property type="match status" value="1"/>
</dbReference>